<dbReference type="EMBL" id="CAJVCH010571426">
    <property type="protein sequence ID" value="CAG7837492.1"/>
    <property type="molecule type" value="Genomic_DNA"/>
</dbReference>
<keyword evidence="1" id="KW-0472">Membrane</keyword>
<evidence type="ECO:0000256" key="1">
    <source>
        <dbReference type="SAM" id="Phobius"/>
    </source>
</evidence>
<name>A0A8J2Q1Z9_9HEXA</name>
<feature type="transmembrane region" description="Helical" evidence="1">
    <location>
        <begin position="20"/>
        <end position="38"/>
    </location>
</feature>
<feature type="transmembrane region" description="Helical" evidence="1">
    <location>
        <begin position="112"/>
        <end position="134"/>
    </location>
</feature>
<dbReference type="AlphaFoldDB" id="A0A8J2Q1Z9"/>
<evidence type="ECO:0000313" key="3">
    <source>
        <dbReference type="Proteomes" id="UP000708208"/>
    </source>
</evidence>
<dbReference type="Proteomes" id="UP000708208">
    <property type="component" value="Unassembled WGS sequence"/>
</dbReference>
<keyword evidence="1" id="KW-1133">Transmembrane helix</keyword>
<sequence length="309" mass="35881">MSKALYVLGKIGKVSSLHQLSWRFLLALLAIRTCYMQFTLVEVILVPEKIFIHHFPIHLVYTMACTLSTCFLFFTFVKEPQVTEIIFNCLFTENLGENSTRRTFLQYSYQELLAKFLPIMLSPIIFVITFIFYTEPNMAFLLHRGLPEEYQSHVVLFISIFLDFLTTTFVNVSMYFWLEFSLLFFERMFASLQKILRCTSTNIAVEDKCEELHKVVLLLRLFNVHSAPCVFALKQVCLILATVDTCKNQLLVELNRRRPIHAKVMERRLWALPKIGVEVGGFRKLEPTSTPEFLDFVASNAASLLIMSR</sequence>
<keyword evidence="3" id="KW-1185">Reference proteome</keyword>
<proteinExistence type="predicted"/>
<organism evidence="2 3">
    <name type="scientific">Allacma fusca</name>
    <dbReference type="NCBI Taxonomy" id="39272"/>
    <lineage>
        <taxon>Eukaryota</taxon>
        <taxon>Metazoa</taxon>
        <taxon>Ecdysozoa</taxon>
        <taxon>Arthropoda</taxon>
        <taxon>Hexapoda</taxon>
        <taxon>Collembola</taxon>
        <taxon>Symphypleona</taxon>
        <taxon>Sminthuridae</taxon>
        <taxon>Allacma</taxon>
    </lineage>
</organism>
<feature type="transmembrane region" description="Helical" evidence="1">
    <location>
        <begin position="58"/>
        <end position="77"/>
    </location>
</feature>
<reference evidence="2" key="1">
    <citation type="submission" date="2021-06" db="EMBL/GenBank/DDBJ databases">
        <authorList>
            <person name="Hodson N. C."/>
            <person name="Mongue J. A."/>
            <person name="Jaron S. K."/>
        </authorList>
    </citation>
    <scope>NUCLEOTIDE SEQUENCE</scope>
</reference>
<feature type="transmembrane region" description="Helical" evidence="1">
    <location>
        <begin position="154"/>
        <end position="178"/>
    </location>
</feature>
<evidence type="ECO:0000313" key="2">
    <source>
        <dbReference type="EMBL" id="CAG7837492.1"/>
    </source>
</evidence>
<protein>
    <submittedName>
        <fullName evidence="2">Uncharacterized protein</fullName>
    </submittedName>
</protein>
<accession>A0A8J2Q1Z9</accession>
<keyword evidence="1" id="KW-0812">Transmembrane</keyword>
<gene>
    <name evidence="2" type="ORF">AFUS01_LOCUS46599</name>
</gene>
<comment type="caution">
    <text evidence="2">The sequence shown here is derived from an EMBL/GenBank/DDBJ whole genome shotgun (WGS) entry which is preliminary data.</text>
</comment>